<dbReference type="InParanoid" id="G7DVY9"/>
<keyword evidence="3 10" id="KW-0812">Transmembrane</keyword>
<evidence type="ECO:0000256" key="3">
    <source>
        <dbReference type="ARBA" id="ARBA00022692"/>
    </source>
</evidence>
<dbReference type="RefSeq" id="XP_014568145.1">
    <property type="nucleotide sequence ID" value="XM_014712659.1"/>
</dbReference>
<evidence type="ECO:0000256" key="4">
    <source>
        <dbReference type="ARBA" id="ARBA00022824"/>
    </source>
</evidence>
<evidence type="ECO:0000256" key="8">
    <source>
        <dbReference type="ARBA" id="ARBA00045670"/>
    </source>
</evidence>
<dbReference type="OrthoDB" id="10261524at2759"/>
<evidence type="ECO:0000256" key="7">
    <source>
        <dbReference type="ARBA" id="ARBA00023136"/>
    </source>
</evidence>
<dbReference type="eggNOG" id="KOG3372">
    <property type="taxonomic scope" value="Eukaryota"/>
</dbReference>
<accession>G7DVY9</accession>
<dbReference type="HOGENOM" id="CLU_068714_2_2_1"/>
<sequence length="184" mass="20501">MYNVVQRTNAVFGLATSVLMGLMAAIALSSFIIPVEMKPGSLKINSLNVALGRTRDGYGRASTAESEFAFARFDIQADLRPLFHWNTKQLFVYFVAEYATADHPHNEVVIWDRIIRRKQDARVNIGGAKNKYRFKEISGKFNNATATFSLQYNVMPWVGVLTTGEAGRTSAIQFPAAQGRVGYQ</sequence>
<evidence type="ECO:0000313" key="12">
    <source>
        <dbReference type="Proteomes" id="UP000009131"/>
    </source>
</evidence>
<dbReference type="GO" id="GO:0006465">
    <property type="term" value="P:signal peptide processing"/>
    <property type="evidence" value="ECO:0007669"/>
    <property type="project" value="UniProtKB-UniRule"/>
</dbReference>
<feature type="transmembrane region" description="Helical" evidence="10">
    <location>
        <begin position="12"/>
        <end position="33"/>
    </location>
</feature>
<evidence type="ECO:0000256" key="2">
    <source>
        <dbReference type="ARBA" id="ARBA00009289"/>
    </source>
</evidence>
<dbReference type="STRING" id="764103.G7DVY9"/>
<comment type="caution">
    <text evidence="11">The sequence shown here is derived from an EMBL/GenBank/DDBJ whole genome shotgun (WGS) entry which is preliminary data.</text>
</comment>
<evidence type="ECO:0000256" key="5">
    <source>
        <dbReference type="ARBA" id="ARBA00022968"/>
    </source>
</evidence>
<evidence type="ECO:0000313" key="11">
    <source>
        <dbReference type="EMBL" id="GAA94749.1"/>
    </source>
</evidence>
<protein>
    <recommendedName>
        <fullName evidence="9">Signal peptidase subunit 3</fullName>
    </recommendedName>
</protein>
<comment type="function">
    <text evidence="8">Essential component of the signal peptidase complex (SPC) which catalyzes the cleavage of N-terminal signal sequences from nascent proteins as they are translocated into the lumen of the endoplasmic reticulum. Essential for the SPC catalytic activity, possibly by stabilizing and positioning the active center of the complex close to the lumenal surface. Essential for viability.</text>
</comment>
<keyword evidence="5" id="KW-0735">Signal-anchor</keyword>
<dbReference type="Pfam" id="PF04573">
    <property type="entry name" value="SPC22"/>
    <property type="match status" value="1"/>
</dbReference>
<keyword evidence="12" id="KW-1185">Reference proteome</keyword>
<dbReference type="Proteomes" id="UP000009131">
    <property type="component" value="Unassembled WGS sequence"/>
</dbReference>
<dbReference type="EMBL" id="BABT02000046">
    <property type="protein sequence ID" value="GAA94749.1"/>
    <property type="molecule type" value="Genomic_DNA"/>
</dbReference>
<dbReference type="GO" id="GO:0005787">
    <property type="term" value="C:signal peptidase complex"/>
    <property type="evidence" value="ECO:0007669"/>
    <property type="project" value="UniProtKB-UniRule"/>
</dbReference>
<keyword evidence="7 9" id="KW-0472">Membrane</keyword>
<evidence type="ECO:0000256" key="6">
    <source>
        <dbReference type="ARBA" id="ARBA00022989"/>
    </source>
</evidence>
<name>G7DVY9_MIXOS</name>
<evidence type="ECO:0000256" key="10">
    <source>
        <dbReference type="SAM" id="Phobius"/>
    </source>
</evidence>
<dbReference type="GO" id="GO:0045047">
    <property type="term" value="P:protein targeting to ER"/>
    <property type="evidence" value="ECO:0007669"/>
    <property type="project" value="TreeGrafter"/>
</dbReference>
<dbReference type="AlphaFoldDB" id="G7DVY9"/>
<organism evidence="11 12">
    <name type="scientific">Mixia osmundae (strain CBS 9802 / IAM 14324 / JCM 22182 / KY 12970)</name>
    <dbReference type="NCBI Taxonomy" id="764103"/>
    <lineage>
        <taxon>Eukaryota</taxon>
        <taxon>Fungi</taxon>
        <taxon>Dikarya</taxon>
        <taxon>Basidiomycota</taxon>
        <taxon>Pucciniomycotina</taxon>
        <taxon>Mixiomycetes</taxon>
        <taxon>Mixiales</taxon>
        <taxon>Mixiaceae</taxon>
        <taxon>Mixia</taxon>
    </lineage>
</organism>
<proteinExistence type="inferred from homology"/>
<evidence type="ECO:0000256" key="1">
    <source>
        <dbReference type="ARBA" id="ARBA00004648"/>
    </source>
</evidence>
<evidence type="ECO:0000256" key="9">
    <source>
        <dbReference type="PIRNR" id="PIRNR016089"/>
    </source>
</evidence>
<dbReference type="PANTHER" id="PTHR12804">
    <property type="entry name" value="MICROSOMAL SIGNAL PEPTIDASE 23 KD SUBUNIT SPC22/23"/>
    <property type="match status" value="1"/>
</dbReference>
<keyword evidence="4 9" id="KW-0256">Endoplasmic reticulum</keyword>
<comment type="similarity">
    <text evidence="2 9">Belongs to the SPCS3 family.</text>
</comment>
<reference evidence="11 12" key="1">
    <citation type="journal article" date="2011" name="J. Gen. Appl. Microbiol.">
        <title>Draft genome sequencing of the enigmatic basidiomycete Mixia osmundae.</title>
        <authorList>
            <person name="Nishida H."/>
            <person name="Nagatsuka Y."/>
            <person name="Sugiyama J."/>
        </authorList>
    </citation>
    <scope>NUCLEOTIDE SEQUENCE [LARGE SCALE GENOMIC DNA]</scope>
    <source>
        <strain evidence="12">CBS 9802 / IAM 14324 / JCM 22182 / KY 12970</strain>
    </source>
</reference>
<reference evidence="11 12" key="2">
    <citation type="journal article" date="2012" name="Open Biol.">
        <title>Characteristics of nucleosomes and linker DNA regions on the genome of the basidiomycete Mixia osmundae revealed by mono- and dinucleosome mapping.</title>
        <authorList>
            <person name="Nishida H."/>
            <person name="Kondo S."/>
            <person name="Matsumoto T."/>
            <person name="Suzuki Y."/>
            <person name="Yoshikawa H."/>
            <person name="Taylor T.D."/>
            <person name="Sugiyama J."/>
        </authorList>
    </citation>
    <scope>NUCLEOTIDE SEQUENCE [LARGE SCALE GENOMIC DNA]</scope>
    <source>
        <strain evidence="12">CBS 9802 / IAM 14324 / JCM 22182 / KY 12970</strain>
    </source>
</reference>
<comment type="subcellular location">
    <subcellularLocation>
        <location evidence="1">Endoplasmic reticulum membrane</location>
        <topology evidence="1">Single-pass type II membrane protein</topology>
    </subcellularLocation>
</comment>
<dbReference type="OMA" id="FWDDGHG"/>
<dbReference type="FunCoup" id="G7DVY9">
    <property type="interactions" value="177"/>
</dbReference>
<dbReference type="InterPro" id="IPR007653">
    <property type="entry name" value="SPC3"/>
</dbReference>
<gene>
    <name evidence="11" type="primary">Mo01403</name>
    <name evidence="11" type="ORF">E5Q_01403</name>
</gene>
<dbReference type="PIRSF" id="PIRSF016089">
    <property type="entry name" value="SPC22"/>
    <property type="match status" value="1"/>
</dbReference>
<dbReference type="PANTHER" id="PTHR12804:SF0">
    <property type="entry name" value="SIGNAL PEPTIDASE COMPLEX SUBUNIT 3"/>
    <property type="match status" value="1"/>
</dbReference>
<keyword evidence="6 10" id="KW-1133">Transmembrane helix</keyword>